<evidence type="ECO:0000256" key="2">
    <source>
        <dbReference type="ARBA" id="ARBA00001974"/>
    </source>
</evidence>
<dbReference type="Pfam" id="PF00875">
    <property type="entry name" value="DNA_photolyase"/>
    <property type="match status" value="1"/>
</dbReference>
<comment type="similarity">
    <text evidence="6">Belongs to the DNA photolyase family.</text>
</comment>
<organism evidence="8 9">
    <name type="scientific">Terrihabitans rhizophilus</name>
    <dbReference type="NCBI Taxonomy" id="3092662"/>
    <lineage>
        <taxon>Bacteria</taxon>
        <taxon>Pseudomonadati</taxon>
        <taxon>Pseudomonadota</taxon>
        <taxon>Alphaproteobacteria</taxon>
        <taxon>Hyphomicrobiales</taxon>
        <taxon>Terrihabitans</taxon>
    </lineage>
</organism>
<dbReference type="Proteomes" id="UP001274321">
    <property type="component" value="Unassembled WGS sequence"/>
</dbReference>
<dbReference type="InterPro" id="IPR006050">
    <property type="entry name" value="DNA_photolyase_N"/>
</dbReference>
<comment type="cofactor">
    <cofactor evidence="1">
        <name>(6R)-5,10-methylene-5,6,7,8-tetrahydrofolate</name>
        <dbReference type="ChEBI" id="CHEBI:15636"/>
    </cofactor>
</comment>
<comment type="cofactor">
    <cofactor evidence="2">
        <name>FAD</name>
        <dbReference type="ChEBI" id="CHEBI:57692"/>
    </cofactor>
</comment>
<dbReference type="InterPro" id="IPR005101">
    <property type="entry name" value="Cryptochr/Photolyase_FAD-bd"/>
</dbReference>
<dbReference type="RefSeq" id="WP_319843030.1">
    <property type="nucleotide sequence ID" value="NZ_JAXAFJ010000001.1"/>
</dbReference>
<keyword evidence="3 6" id="KW-0285">Flavoprotein</keyword>
<proteinExistence type="inferred from homology"/>
<keyword evidence="4 6" id="KW-0274">FAD</keyword>
<dbReference type="PROSITE" id="PS00691">
    <property type="entry name" value="DNA_PHOTOLYASES_1_2"/>
    <property type="match status" value="1"/>
</dbReference>
<dbReference type="InterPro" id="IPR002081">
    <property type="entry name" value="Cryptochrome/DNA_photolyase_1"/>
</dbReference>
<dbReference type="SUPFAM" id="SSF48173">
    <property type="entry name" value="Cryptochrome/photolyase FAD-binding domain"/>
    <property type="match status" value="1"/>
</dbReference>
<dbReference type="Gene3D" id="1.10.579.10">
    <property type="entry name" value="DNA Cyclobutane Dipyrimidine Photolyase, subunit A, domain 3"/>
    <property type="match status" value="1"/>
</dbReference>
<dbReference type="PRINTS" id="PR00147">
    <property type="entry name" value="DNAPHOTLYASE"/>
</dbReference>
<evidence type="ECO:0000256" key="3">
    <source>
        <dbReference type="ARBA" id="ARBA00022630"/>
    </source>
</evidence>
<dbReference type="InterPro" id="IPR036134">
    <property type="entry name" value="Crypto/Photolyase_FAD-like_sf"/>
</dbReference>
<name>A0ABU4RJA0_9HYPH</name>
<dbReference type="EC" id="4.1.99.3" evidence="8"/>
<dbReference type="Pfam" id="PF03441">
    <property type="entry name" value="FAD_binding_7"/>
    <property type="match status" value="1"/>
</dbReference>
<evidence type="ECO:0000256" key="4">
    <source>
        <dbReference type="ARBA" id="ARBA00022827"/>
    </source>
</evidence>
<evidence type="ECO:0000256" key="5">
    <source>
        <dbReference type="ARBA" id="ARBA00022991"/>
    </source>
</evidence>
<dbReference type="PANTHER" id="PTHR11455">
    <property type="entry name" value="CRYPTOCHROME"/>
    <property type="match status" value="1"/>
</dbReference>
<evidence type="ECO:0000313" key="8">
    <source>
        <dbReference type="EMBL" id="MDX6804922.1"/>
    </source>
</evidence>
<dbReference type="GO" id="GO:0003904">
    <property type="term" value="F:deoxyribodipyrimidine photo-lyase activity"/>
    <property type="evidence" value="ECO:0007669"/>
    <property type="project" value="UniProtKB-EC"/>
</dbReference>
<accession>A0ABU4RJA0</accession>
<dbReference type="PANTHER" id="PTHR11455:SF9">
    <property type="entry name" value="CRYPTOCHROME CIRCADIAN CLOCK 5 ISOFORM X1"/>
    <property type="match status" value="1"/>
</dbReference>
<keyword evidence="9" id="KW-1185">Reference proteome</keyword>
<dbReference type="Gene3D" id="1.25.40.80">
    <property type="match status" value="1"/>
</dbReference>
<evidence type="ECO:0000256" key="1">
    <source>
        <dbReference type="ARBA" id="ARBA00001932"/>
    </source>
</evidence>
<feature type="domain" description="Photolyase/cryptochrome alpha/beta" evidence="7">
    <location>
        <begin position="6"/>
        <end position="129"/>
    </location>
</feature>
<dbReference type="InterPro" id="IPR018394">
    <property type="entry name" value="DNA_photolyase_1_CS_C"/>
</dbReference>
<comment type="caution">
    <text evidence="8">The sequence shown here is derived from an EMBL/GenBank/DDBJ whole genome shotgun (WGS) entry which is preliminary data.</text>
</comment>
<protein>
    <submittedName>
        <fullName evidence="8">Deoxyribodipyrimidine photo-lyase</fullName>
        <ecNumber evidence="8">4.1.99.3</ecNumber>
    </submittedName>
</protein>
<keyword evidence="5 6" id="KW-0157">Chromophore</keyword>
<evidence type="ECO:0000256" key="6">
    <source>
        <dbReference type="RuleBase" id="RU004182"/>
    </source>
</evidence>
<keyword evidence="8" id="KW-0456">Lyase</keyword>
<dbReference type="InterPro" id="IPR036155">
    <property type="entry name" value="Crypto/Photolyase_N_sf"/>
</dbReference>
<dbReference type="Gene3D" id="3.40.50.620">
    <property type="entry name" value="HUPs"/>
    <property type="match status" value="1"/>
</dbReference>
<dbReference type="SUPFAM" id="SSF52425">
    <property type="entry name" value="Cryptochrome/photolyase, N-terminal domain"/>
    <property type="match status" value="1"/>
</dbReference>
<sequence>MSSTRPPSIVWFRQDLRIADQAAFARAAADGPLVAVYVLDDESPGDWRIGGAQRWWLHHSLASLSASLKALGGRLVLRRGRAADELFRLAQEVGAARVHCLAHYEPWWRAAEAELGERLELVRHQGRLLADPARVRTGSGTPFRVFAPFWRALQAIMPPAPPLPAPAEVLWHRQDLAGDDLRDWDLLPTKPDWATGFREWAPGEDGARSALHVFETGIEDYGERRNLPSTAGTSRLSPHLHFGEISPSTVWHTLAEERGAGPYLRELAWRDFCSALILQFPDYADADGRATLEGLPWRDGPEAQADFIAWTRGRTGYPIVDAGMRQLWHTGWMHNRVRMITASFLVKHLLIDWRRGQRWFWDCLVDADFSHNSVNWQWVAGTGVDSAPFYRIMAPLTQSAKFNAAGYIRHWVPELAELGDDQIHDPHGTRAAPADYPAALIGHREARERALAASASTRR</sequence>
<evidence type="ECO:0000313" key="9">
    <source>
        <dbReference type="Proteomes" id="UP001274321"/>
    </source>
</evidence>
<dbReference type="PROSITE" id="PS51645">
    <property type="entry name" value="PHR_CRY_ALPHA_BETA"/>
    <property type="match status" value="1"/>
</dbReference>
<evidence type="ECO:0000259" key="7">
    <source>
        <dbReference type="PROSITE" id="PS51645"/>
    </source>
</evidence>
<dbReference type="EMBL" id="JAXAFJ010000001">
    <property type="protein sequence ID" value="MDX6804922.1"/>
    <property type="molecule type" value="Genomic_DNA"/>
</dbReference>
<reference evidence="8 9" key="1">
    <citation type="submission" date="2023-11" db="EMBL/GenBank/DDBJ databases">
        <authorList>
            <person name="Bao R."/>
        </authorList>
    </citation>
    <scope>NUCLEOTIDE SEQUENCE [LARGE SCALE GENOMIC DNA]</scope>
    <source>
        <strain evidence="8 9">PJ23</strain>
    </source>
</reference>
<dbReference type="PROSITE" id="PS00394">
    <property type="entry name" value="DNA_PHOTOLYASES_1_1"/>
    <property type="match status" value="1"/>
</dbReference>
<dbReference type="InterPro" id="IPR014729">
    <property type="entry name" value="Rossmann-like_a/b/a_fold"/>
</dbReference>
<gene>
    <name evidence="8" type="ORF">SCD90_02485</name>
</gene>